<proteinExistence type="predicted"/>
<keyword evidence="1" id="KW-0472">Membrane</keyword>
<accession>A0A9E7CSB2</accession>
<evidence type="ECO:0000313" key="2">
    <source>
        <dbReference type="EMBL" id="UOB15971.1"/>
    </source>
</evidence>
<dbReference type="KEGG" id="fbm:MQE35_09485"/>
<keyword evidence="1" id="KW-0812">Transmembrane</keyword>
<evidence type="ECO:0000256" key="1">
    <source>
        <dbReference type="SAM" id="Phobius"/>
    </source>
</evidence>
<name>A0A9E7CSB2_9FLAO</name>
<feature type="transmembrane region" description="Helical" evidence="1">
    <location>
        <begin position="6"/>
        <end position="25"/>
    </location>
</feature>
<gene>
    <name evidence="2" type="ORF">MQE35_09485</name>
</gene>
<reference evidence="2" key="1">
    <citation type="submission" date="2022-03" db="EMBL/GenBank/DDBJ databases">
        <title>Description of Abyssus ytuae gen. nov., sp. nov., a novel member of the family Flavobacteriaceae isolated from the sediment of Mariana Trench.</title>
        <authorList>
            <person name="Zhang J."/>
            <person name="Xu X."/>
        </authorList>
    </citation>
    <scope>NUCLEOTIDE SEQUENCE</scope>
    <source>
        <strain evidence="2">MT3330</strain>
    </source>
</reference>
<keyword evidence="1" id="KW-1133">Transmembrane helix</keyword>
<protein>
    <submittedName>
        <fullName evidence="2">FeoB-associated Cys-rich membrane protein</fullName>
    </submittedName>
</protein>
<evidence type="ECO:0000313" key="3">
    <source>
        <dbReference type="Proteomes" id="UP000831290"/>
    </source>
</evidence>
<dbReference type="AlphaFoldDB" id="A0A9E7CSB2"/>
<keyword evidence="3" id="KW-1185">Reference proteome</keyword>
<dbReference type="Proteomes" id="UP000831290">
    <property type="component" value="Chromosome"/>
</dbReference>
<sequence>MITLQHILVYITVLLALVFLIKKFLLPKKKTSKTCGKDDCGCH</sequence>
<organism evidence="2 3">
    <name type="scientific">Abyssalbus ytuae</name>
    <dbReference type="NCBI Taxonomy" id="2926907"/>
    <lineage>
        <taxon>Bacteria</taxon>
        <taxon>Pseudomonadati</taxon>
        <taxon>Bacteroidota</taxon>
        <taxon>Flavobacteriia</taxon>
        <taxon>Flavobacteriales</taxon>
        <taxon>Flavobacteriaceae</taxon>
        <taxon>Abyssalbus</taxon>
    </lineage>
</organism>
<dbReference type="EMBL" id="CP094358">
    <property type="protein sequence ID" value="UOB15971.1"/>
    <property type="molecule type" value="Genomic_DNA"/>
</dbReference>